<dbReference type="InterPro" id="IPR013087">
    <property type="entry name" value="Znf_C2H2_type"/>
</dbReference>
<evidence type="ECO:0000313" key="3">
    <source>
        <dbReference type="Proteomes" id="UP000005104"/>
    </source>
</evidence>
<gene>
    <name evidence="2" type="ORF">DesyoDRAFT_0141</name>
</gene>
<evidence type="ECO:0000313" key="2">
    <source>
        <dbReference type="EMBL" id="EHQ87350.1"/>
    </source>
</evidence>
<dbReference type="AlphaFoldDB" id="H5Y0Y2"/>
<name>H5Y0Y2_9FIRM</name>
<proteinExistence type="predicted"/>
<protein>
    <recommendedName>
        <fullName evidence="1">C2H2-type domain-containing protein</fullName>
    </recommendedName>
</protein>
<dbReference type="HOGENOM" id="CLU_215780_0_0_9"/>
<organism evidence="2 3">
    <name type="scientific">Desulfosporosinus youngiae DSM 17734</name>
    <dbReference type="NCBI Taxonomy" id="768710"/>
    <lineage>
        <taxon>Bacteria</taxon>
        <taxon>Bacillati</taxon>
        <taxon>Bacillota</taxon>
        <taxon>Clostridia</taxon>
        <taxon>Eubacteriales</taxon>
        <taxon>Desulfitobacteriaceae</taxon>
        <taxon>Desulfosporosinus</taxon>
    </lineage>
</organism>
<dbReference type="EMBL" id="CM001441">
    <property type="protein sequence ID" value="EHQ87350.1"/>
    <property type="molecule type" value="Genomic_DNA"/>
</dbReference>
<feature type="domain" description="C2H2-type" evidence="1">
    <location>
        <begin position="13"/>
        <end position="34"/>
    </location>
</feature>
<dbReference type="STRING" id="768710.DesyoDRAFT_0141"/>
<dbReference type="PROSITE" id="PS00028">
    <property type="entry name" value="ZINC_FINGER_C2H2_1"/>
    <property type="match status" value="1"/>
</dbReference>
<keyword evidence="3" id="KW-1185">Reference proteome</keyword>
<sequence length="42" mass="4871">MPVPAPDGKFVHCSYCDQKFRFGYDANRHEKEKHSEQLNSSS</sequence>
<accession>H5Y0Y2</accession>
<dbReference type="Proteomes" id="UP000005104">
    <property type="component" value="Chromosome"/>
</dbReference>
<evidence type="ECO:0000259" key="1">
    <source>
        <dbReference type="PROSITE" id="PS00028"/>
    </source>
</evidence>
<reference evidence="2 3" key="1">
    <citation type="submission" date="2011-11" db="EMBL/GenBank/DDBJ databases">
        <title>The Noncontiguous Finished genome of Desulfosporosinus youngiae DSM 17734.</title>
        <authorList>
            <consortium name="US DOE Joint Genome Institute (JGI-PGF)"/>
            <person name="Lucas S."/>
            <person name="Han J."/>
            <person name="Lapidus A."/>
            <person name="Cheng J.-F."/>
            <person name="Goodwin L."/>
            <person name="Pitluck S."/>
            <person name="Peters L."/>
            <person name="Ovchinnikova G."/>
            <person name="Lu M."/>
            <person name="Land M.L."/>
            <person name="Hauser L."/>
            <person name="Pester M."/>
            <person name="Spring S."/>
            <person name="Ollivier B."/>
            <person name="Rattei T."/>
            <person name="Klenk H.-P."/>
            <person name="Wagner M."/>
            <person name="Loy A."/>
            <person name="Woyke T.J."/>
        </authorList>
    </citation>
    <scope>NUCLEOTIDE SEQUENCE [LARGE SCALE GENOMIC DNA]</scope>
    <source>
        <strain evidence="2 3">DSM 17734</strain>
    </source>
</reference>